<dbReference type="GO" id="GO:0008237">
    <property type="term" value="F:metallopeptidase activity"/>
    <property type="evidence" value="ECO:0007669"/>
    <property type="project" value="InterPro"/>
</dbReference>
<evidence type="ECO:0000259" key="1">
    <source>
        <dbReference type="Pfam" id="PF05649"/>
    </source>
</evidence>
<evidence type="ECO:0000313" key="2">
    <source>
        <dbReference type="EMBL" id="KIH44272.1"/>
    </source>
</evidence>
<dbReference type="AlphaFoldDB" id="A0A0C2C3M0"/>
<dbReference type="Gene3D" id="3.40.390.10">
    <property type="entry name" value="Collagenase (Catalytic Domain)"/>
    <property type="match status" value="1"/>
</dbReference>
<name>A0A0C2C3M0_9BILA</name>
<organism evidence="2 3">
    <name type="scientific">Ancylostoma duodenale</name>
    <dbReference type="NCBI Taxonomy" id="51022"/>
    <lineage>
        <taxon>Eukaryota</taxon>
        <taxon>Metazoa</taxon>
        <taxon>Ecdysozoa</taxon>
        <taxon>Nematoda</taxon>
        <taxon>Chromadorea</taxon>
        <taxon>Rhabditida</taxon>
        <taxon>Rhabditina</taxon>
        <taxon>Rhabditomorpha</taxon>
        <taxon>Strongyloidea</taxon>
        <taxon>Ancylostomatidae</taxon>
        <taxon>Ancylostomatinae</taxon>
        <taxon>Ancylostoma</taxon>
    </lineage>
</organism>
<sequence>YVYVKSLQNRDKLYDDVKNYTNLMVQSFQDIIKHQHWMTPETRKNALERVDKIQKNLGWPHKLFGNFEDPTAIDAYHRTGLKNREEIRRLSEKPDRFNKSWNTAQLSFDGKKTKRLSLEGDSSIRQQESK</sequence>
<reference evidence="2 3" key="1">
    <citation type="submission" date="2013-12" db="EMBL/GenBank/DDBJ databases">
        <title>Draft genome of the parsitic nematode Ancylostoma duodenale.</title>
        <authorList>
            <person name="Mitreva M."/>
        </authorList>
    </citation>
    <scope>NUCLEOTIDE SEQUENCE [LARGE SCALE GENOMIC DNA]</scope>
    <source>
        <strain evidence="2 3">Zhejiang</strain>
    </source>
</reference>
<feature type="domain" description="Peptidase M13 N-terminal" evidence="1">
    <location>
        <begin position="2"/>
        <end position="60"/>
    </location>
</feature>
<dbReference type="Pfam" id="PF05649">
    <property type="entry name" value="Peptidase_M13_N"/>
    <property type="match status" value="1"/>
</dbReference>
<dbReference type="InterPro" id="IPR042089">
    <property type="entry name" value="Peptidase_M13_dom_2"/>
</dbReference>
<feature type="non-terminal residue" evidence="2">
    <location>
        <position position="1"/>
    </location>
</feature>
<gene>
    <name evidence="2" type="ORF">ANCDUO_25708</name>
</gene>
<proteinExistence type="predicted"/>
<dbReference type="SUPFAM" id="SSF55486">
    <property type="entry name" value="Metalloproteases ('zincins'), catalytic domain"/>
    <property type="match status" value="1"/>
</dbReference>
<keyword evidence="3" id="KW-1185">Reference proteome</keyword>
<dbReference type="Proteomes" id="UP000054047">
    <property type="component" value="Unassembled WGS sequence"/>
</dbReference>
<protein>
    <recommendedName>
        <fullName evidence="1">Peptidase M13 N-terminal domain-containing protein</fullName>
    </recommendedName>
</protein>
<dbReference type="Gene3D" id="1.10.1380.10">
    <property type="entry name" value="Neutral endopeptidase , domain2"/>
    <property type="match status" value="1"/>
</dbReference>
<dbReference type="EMBL" id="KN779037">
    <property type="protein sequence ID" value="KIH44272.1"/>
    <property type="molecule type" value="Genomic_DNA"/>
</dbReference>
<dbReference type="InterPro" id="IPR008753">
    <property type="entry name" value="Peptidase_M13_N"/>
</dbReference>
<dbReference type="GO" id="GO:0006508">
    <property type="term" value="P:proteolysis"/>
    <property type="evidence" value="ECO:0007669"/>
    <property type="project" value="InterPro"/>
</dbReference>
<evidence type="ECO:0000313" key="3">
    <source>
        <dbReference type="Proteomes" id="UP000054047"/>
    </source>
</evidence>
<dbReference type="InterPro" id="IPR024079">
    <property type="entry name" value="MetalloPept_cat_dom_sf"/>
</dbReference>
<accession>A0A0C2C3M0</accession>